<dbReference type="InterPro" id="IPR013087">
    <property type="entry name" value="Znf_C2H2_type"/>
</dbReference>
<feature type="domain" description="C2H2-type" evidence="3">
    <location>
        <begin position="96"/>
        <end position="123"/>
    </location>
</feature>
<proteinExistence type="predicted"/>
<dbReference type="PANTHER" id="PTHR46869">
    <property type="entry name" value="C2H2-LIKE ZINC FINGER PROTEIN"/>
    <property type="match status" value="1"/>
</dbReference>
<dbReference type="SUPFAM" id="SSF57667">
    <property type="entry name" value="beta-beta-alpha zinc fingers"/>
    <property type="match status" value="2"/>
</dbReference>
<keyword evidence="1" id="KW-0479">Metal-binding</keyword>
<dbReference type="AlphaFoldDB" id="A0AAV8T2J5"/>
<feature type="compositionally biased region" description="Basic and acidic residues" evidence="2">
    <location>
        <begin position="344"/>
        <end position="374"/>
    </location>
</feature>
<dbReference type="PROSITE" id="PS50157">
    <property type="entry name" value="ZINC_FINGER_C2H2_2"/>
    <property type="match status" value="3"/>
</dbReference>
<keyword evidence="5" id="KW-1185">Reference proteome</keyword>
<organism evidence="4 5">
    <name type="scientific">Erythroxylum novogranatense</name>
    <dbReference type="NCBI Taxonomy" id="1862640"/>
    <lineage>
        <taxon>Eukaryota</taxon>
        <taxon>Viridiplantae</taxon>
        <taxon>Streptophyta</taxon>
        <taxon>Embryophyta</taxon>
        <taxon>Tracheophyta</taxon>
        <taxon>Spermatophyta</taxon>
        <taxon>Magnoliopsida</taxon>
        <taxon>eudicotyledons</taxon>
        <taxon>Gunneridae</taxon>
        <taxon>Pentapetalae</taxon>
        <taxon>rosids</taxon>
        <taxon>fabids</taxon>
        <taxon>Malpighiales</taxon>
        <taxon>Erythroxylaceae</taxon>
        <taxon>Erythroxylum</taxon>
    </lineage>
</organism>
<dbReference type="Pfam" id="PF13912">
    <property type="entry name" value="zf-C2H2_6"/>
    <property type="match status" value="3"/>
</dbReference>
<gene>
    <name evidence="4" type="ORF">K2173_022010</name>
</gene>
<dbReference type="PROSITE" id="PS00028">
    <property type="entry name" value="ZINC_FINGER_C2H2_1"/>
    <property type="match status" value="3"/>
</dbReference>
<feature type="domain" description="C2H2-type" evidence="3">
    <location>
        <begin position="451"/>
        <end position="473"/>
    </location>
</feature>
<feature type="region of interest" description="Disordered" evidence="2">
    <location>
        <begin position="331"/>
        <end position="389"/>
    </location>
</feature>
<evidence type="ECO:0000256" key="2">
    <source>
        <dbReference type="SAM" id="MobiDB-lite"/>
    </source>
</evidence>
<dbReference type="GO" id="GO:0008270">
    <property type="term" value="F:zinc ion binding"/>
    <property type="evidence" value="ECO:0007669"/>
    <property type="project" value="UniProtKB-KW"/>
</dbReference>
<sequence length="517" mass="57068">MEATQKKKFVCKFCNKKFRCGKSLGGHIRIHLNGSSNDVEAEANLNMSKSFAGNEKRDSGFGAAATVQSGYRLRENPKKTKWYMVDSSKSGLLPEKVCKECGKGFQSLKALCGHMACHSKNNNNSYDDHSGTSEKLKDLIADSQSDIEASAPSKRSGFERMRYKIIGANASSLSPATGSLSFVSDNEQEQEELAMCLMMLSRDSGFKGGFSSTAESSDNNSLVFEDKSSYDQMKISLKNGVKCVFNGNEILYVNKAKERQVKSREYHVSENSDSGYFNNGPTGVESEVSVGLFMRKVEPKKHKEVFGSGSDGESDTELGKRLSRFRRVKTQSGRASIEEDGYDQTDRASVKYDSRKRSKHNSYDPEFHRNDAKKVAKGTPIGENRFNNETIDGYTDSVYESGENSVDTDYVPSPLPNNGKIVESFNGKKPIQQNLSRNANKRLVSKKGKLHECPFCLKVFRSGQALGGHKRSHFVGSADDSTLVIKTAAPELPMTGLIDLNLPPAPVVEEVNGFVPW</sequence>
<evidence type="ECO:0000313" key="5">
    <source>
        <dbReference type="Proteomes" id="UP001159364"/>
    </source>
</evidence>
<dbReference type="PANTHER" id="PTHR46869:SF1">
    <property type="entry name" value="C2H2-LIKE ZINC FINGER PROTEIN"/>
    <property type="match status" value="1"/>
</dbReference>
<dbReference type="EMBL" id="JAIWQS010000007">
    <property type="protein sequence ID" value="KAJ8760972.1"/>
    <property type="molecule type" value="Genomic_DNA"/>
</dbReference>
<dbReference type="InterPro" id="IPR036236">
    <property type="entry name" value="Znf_C2H2_sf"/>
</dbReference>
<dbReference type="Gene3D" id="3.30.160.60">
    <property type="entry name" value="Classic Zinc Finger"/>
    <property type="match status" value="1"/>
</dbReference>
<evidence type="ECO:0000256" key="1">
    <source>
        <dbReference type="PROSITE-ProRule" id="PRU00042"/>
    </source>
</evidence>
<dbReference type="SMART" id="SM00355">
    <property type="entry name" value="ZnF_C2H2"/>
    <property type="match status" value="3"/>
</dbReference>
<dbReference type="Proteomes" id="UP001159364">
    <property type="component" value="Linkage Group LG07"/>
</dbReference>
<keyword evidence="1" id="KW-0862">Zinc</keyword>
<reference evidence="4 5" key="1">
    <citation type="submission" date="2021-09" db="EMBL/GenBank/DDBJ databases">
        <title>Genomic insights and catalytic innovation underlie evolution of tropane alkaloids biosynthesis.</title>
        <authorList>
            <person name="Wang Y.-J."/>
            <person name="Tian T."/>
            <person name="Huang J.-P."/>
            <person name="Huang S.-X."/>
        </authorList>
    </citation>
    <scope>NUCLEOTIDE SEQUENCE [LARGE SCALE GENOMIC DNA]</scope>
    <source>
        <strain evidence="4">KIB-2018</strain>
        <tissue evidence="4">Leaf</tissue>
    </source>
</reference>
<name>A0AAV8T2J5_9ROSI</name>
<comment type="caution">
    <text evidence="4">The sequence shown here is derived from an EMBL/GenBank/DDBJ whole genome shotgun (WGS) entry which is preliminary data.</text>
</comment>
<feature type="domain" description="C2H2-type" evidence="3">
    <location>
        <begin position="9"/>
        <end position="36"/>
    </location>
</feature>
<protein>
    <recommendedName>
        <fullName evidence="3">C2H2-type domain-containing protein</fullName>
    </recommendedName>
</protein>
<evidence type="ECO:0000313" key="4">
    <source>
        <dbReference type="EMBL" id="KAJ8760972.1"/>
    </source>
</evidence>
<accession>A0AAV8T2J5</accession>
<evidence type="ECO:0000259" key="3">
    <source>
        <dbReference type="PROSITE" id="PS50157"/>
    </source>
</evidence>
<keyword evidence="1" id="KW-0863">Zinc-finger</keyword>